<evidence type="ECO:0000256" key="2">
    <source>
        <dbReference type="ARBA" id="ARBA00008564"/>
    </source>
</evidence>
<dbReference type="PANTHER" id="PTHR33514:SF13">
    <property type="entry name" value="PROTEIN ABCI12, CHLOROPLASTIC"/>
    <property type="match status" value="1"/>
</dbReference>
<sequence length="199" mass="21212">MMEPLYVPGGTPLHRLPAWLKLSALVAAGAGLFLLRDPRWLAPAFLVAIVLVWSTGVSGAAVWRQLKGLAWVLLAVGGFTAWFQGAMEALAVLLRVGALVGLALAVTLATRTSDLIAVCEKALMPLQRIGLVDAGKVALALALALRFVPEIWRNFQEIREAQAARGLGAHPVALIVPLIVLTLKRAQEVAEAIDARSTF</sequence>
<reference evidence="8 10" key="2">
    <citation type="submission" date="2024-05" db="EMBL/GenBank/DDBJ databases">
        <title>Achromobacter denitrificans. BP1, complete genome.</title>
        <authorList>
            <person name="Zhang B."/>
        </authorList>
    </citation>
    <scope>NUCLEOTIDE SEQUENCE [LARGE SCALE GENOMIC DNA]</scope>
    <source>
        <strain evidence="8 10">BP1</strain>
    </source>
</reference>
<dbReference type="GO" id="GO:0005886">
    <property type="term" value="C:plasma membrane"/>
    <property type="evidence" value="ECO:0007669"/>
    <property type="project" value="UniProtKB-ARBA"/>
</dbReference>
<evidence type="ECO:0000256" key="1">
    <source>
        <dbReference type="ARBA" id="ARBA00004141"/>
    </source>
</evidence>
<feature type="transmembrane region" description="Helical" evidence="6">
    <location>
        <begin position="16"/>
        <end position="35"/>
    </location>
</feature>
<organism evidence="7 9">
    <name type="scientific">Achromobacter denitrificans</name>
    <name type="common">Alcaligenes denitrificans</name>
    <dbReference type="NCBI Taxonomy" id="32002"/>
    <lineage>
        <taxon>Bacteria</taxon>
        <taxon>Pseudomonadati</taxon>
        <taxon>Pseudomonadota</taxon>
        <taxon>Betaproteobacteria</taxon>
        <taxon>Burkholderiales</taxon>
        <taxon>Alcaligenaceae</taxon>
        <taxon>Achromobacter</taxon>
    </lineage>
</organism>
<dbReference type="RefSeq" id="WP_062679521.1">
    <property type="nucleotide sequence ID" value="NZ_CADIJN010000002.1"/>
</dbReference>
<accession>A0A6N0JPK9</accession>
<name>A0A6N0JPK9_ACHDE</name>
<evidence type="ECO:0000313" key="8">
    <source>
        <dbReference type="EMBL" id="XAN16561.1"/>
    </source>
</evidence>
<evidence type="ECO:0000313" key="7">
    <source>
        <dbReference type="EMBL" id="QKQ49073.1"/>
    </source>
</evidence>
<keyword evidence="5 6" id="KW-0472">Membrane</keyword>
<comment type="similarity">
    <text evidence="2">Belongs to the CbiQ family.</text>
</comment>
<evidence type="ECO:0000256" key="6">
    <source>
        <dbReference type="SAM" id="Phobius"/>
    </source>
</evidence>
<dbReference type="Proteomes" id="UP000509782">
    <property type="component" value="Chromosome"/>
</dbReference>
<dbReference type="InterPro" id="IPR003339">
    <property type="entry name" value="ABC/ECF_trnsptr_transmembrane"/>
</dbReference>
<keyword evidence="3 6" id="KW-0812">Transmembrane</keyword>
<dbReference type="Proteomes" id="UP001446337">
    <property type="component" value="Chromosome"/>
</dbReference>
<protein>
    <submittedName>
        <fullName evidence="7">Energy-coupling factor transporter transmembrane protein EcfT</fullName>
    </submittedName>
</protein>
<keyword evidence="4 6" id="KW-1133">Transmembrane helix</keyword>
<dbReference type="EMBL" id="CP154792">
    <property type="protein sequence ID" value="XAN16561.1"/>
    <property type="molecule type" value="Genomic_DNA"/>
</dbReference>
<dbReference type="CDD" id="cd16914">
    <property type="entry name" value="EcfT"/>
    <property type="match status" value="1"/>
</dbReference>
<feature type="transmembrane region" description="Helical" evidence="6">
    <location>
        <begin position="92"/>
        <end position="109"/>
    </location>
</feature>
<evidence type="ECO:0000313" key="9">
    <source>
        <dbReference type="Proteomes" id="UP000509782"/>
    </source>
</evidence>
<evidence type="ECO:0000256" key="5">
    <source>
        <dbReference type="ARBA" id="ARBA00023136"/>
    </source>
</evidence>
<evidence type="ECO:0000256" key="3">
    <source>
        <dbReference type="ARBA" id="ARBA00022692"/>
    </source>
</evidence>
<dbReference type="PANTHER" id="PTHR33514">
    <property type="entry name" value="PROTEIN ABCI12, CHLOROPLASTIC"/>
    <property type="match status" value="1"/>
</dbReference>
<keyword evidence="10" id="KW-1185">Reference proteome</keyword>
<reference evidence="7 9" key="1">
    <citation type="submission" date="2020-05" db="EMBL/GenBank/DDBJ databases">
        <title>FDA dAtabase for Regulatory Grade micrObial Sequences (FDA-ARGOS): Supporting development and validation of Infectious Disease Dx tests.</title>
        <authorList>
            <person name="Sproer C."/>
            <person name="Gronow S."/>
            <person name="Severitt S."/>
            <person name="Schroder I."/>
            <person name="Tallon L."/>
            <person name="Sadzewicz L."/>
            <person name="Zhao X."/>
            <person name="Vavikolanu K."/>
            <person name="Mehta A."/>
            <person name="Aluvathingal J."/>
            <person name="Nadendla S."/>
            <person name="Myers T."/>
            <person name="Yan Y."/>
            <person name="Sichtig H."/>
        </authorList>
    </citation>
    <scope>NUCLEOTIDE SEQUENCE [LARGE SCALE GENOMIC DNA]</scope>
    <source>
        <strain evidence="7 9">FDAARGOS_787</strain>
    </source>
</reference>
<dbReference type="AlphaFoldDB" id="A0A6N0JPK9"/>
<evidence type="ECO:0000313" key="10">
    <source>
        <dbReference type="Proteomes" id="UP001446337"/>
    </source>
</evidence>
<feature type="transmembrane region" description="Helical" evidence="6">
    <location>
        <begin position="42"/>
        <end position="63"/>
    </location>
</feature>
<feature type="transmembrane region" description="Helical" evidence="6">
    <location>
        <begin position="69"/>
        <end position="85"/>
    </location>
</feature>
<evidence type="ECO:0000256" key="4">
    <source>
        <dbReference type="ARBA" id="ARBA00022989"/>
    </source>
</evidence>
<dbReference type="EMBL" id="CP054569">
    <property type="protein sequence ID" value="QKQ49073.1"/>
    <property type="molecule type" value="Genomic_DNA"/>
</dbReference>
<proteinExistence type="inferred from homology"/>
<gene>
    <name evidence="8" type="ORF">AAIK43_00625</name>
    <name evidence="7" type="ORF">FOC81_21185</name>
</gene>
<dbReference type="GeneID" id="92848119"/>
<dbReference type="Pfam" id="PF02361">
    <property type="entry name" value="CbiQ"/>
    <property type="match status" value="1"/>
</dbReference>
<comment type="subcellular location">
    <subcellularLocation>
        <location evidence="1">Membrane</location>
        <topology evidence="1">Multi-pass membrane protein</topology>
    </subcellularLocation>
</comment>